<organism evidence="3 4">
    <name type="scientific">Astrephomene gubernaculifera</name>
    <dbReference type="NCBI Taxonomy" id="47775"/>
    <lineage>
        <taxon>Eukaryota</taxon>
        <taxon>Viridiplantae</taxon>
        <taxon>Chlorophyta</taxon>
        <taxon>core chlorophytes</taxon>
        <taxon>Chlorophyceae</taxon>
        <taxon>CS clade</taxon>
        <taxon>Chlamydomonadales</taxon>
        <taxon>Astrephomenaceae</taxon>
        <taxon>Astrephomene</taxon>
    </lineage>
</organism>
<reference evidence="3 4" key="1">
    <citation type="journal article" date="2021" name="Sci. Rep.">
        <title>Genome sequencing of the multicellular alga Astrephomene provides insights into convergent evolution of germ-soma differentiation.</title>
        <authorList>
            <person name="Yamashita S."/>
            <person name="Yamamoto K."/>
            <person name="Matsuzaki R."/>
            <person name="Suzuki S."/>
            <person name="Yamaguchi H."/>
            <person name="Hirooka S."/>
            <person name="Minakuchi Y."/>
            <person name="Miyagishima S."/>
            <person name="Kawachi M."/>
            <person name="Toyoda A."/>
            <person name="Nozaki H."/>
        </authorList>
    </citation>
    <scope>NUCLEOTIDE SEQUENCE [LARGE SCALE GENOMIC DNA]</scope>
    <source>
        <strain evidence="3 4">NIES-4017</strain>
    </source>
</reference>
<evidence type="ECO:0000259" key="2">
    <source>
        <dbReference type="Pfam" id="PF12937"/>
    </source>
</evidence>
<name>A0AAD3E4H0_9CHLO</name>
<feature type="compositionally biased region" description="Low complexity" evidence="1">
    <location>
        <begin position="379"/>
        <end position="398"/>
    </location>
</feature>
<dbReference type="InterPro" id="IPR001810">
    <property type="entry name" value="F-box_dom"/>
</dbReference>
<dbReference type="Gene3D" id="1.20.1280.50">
    <property type="match status" value="1"/>
</dbReference>
<dbReference type="SUPFAM" id="SSF81383">
    <property type="entry name" value="F-box domain"/>
    <property type="match status" value="1"/>
</dbReference>
<accession>A0AAD3E4H0</accession>
<feature type="compositionally biased region" description="Basic and acidic residues" evidence="1">
    <location>
        <begin position="190"/>
        <end position="209"/>
    </location>
</feature>
<evidence type="ECO:0000313" key="4">
    <source>
        <dbReference type="Proteomes" id="UP001054857"/>
    </source>
</evidence>
<feature type="region of interest" description="Disordered" evidence="1">
    <location>
        <begin position="240"/>
        <end position="306"/>
    </location>
</feature>
<evidence type="ECO:0000313" key="3">
    <source>
        <dbReference type="EMBL" id="GFR52437.1"/>
    </source>
</evidence>
<sequence length="614" mass="64533">MNSRPETLLSTTSRTAAQFSMPADAGPPLSSCSDPDELECPAHEALSKEDIILEILPRLPSLSDLARACLVCRAWRTAATLDLPWRRLYVRQYGEPHDWEACGSYRQQCARRAWLRCPRPAPPLPGAPCPGMPLERYDELYGITTLAVAYDPVTQSLIRAVRCRTLLGDGARVAVEALPLGQSRPVGHQQLREQRRNPEEEEGGSERRGTAGIRTAGSASVEVTSAVTGGVAGEPQWVCMLSPDGQLQPPPPPPLSRQHAVSDPADGRDDDDQEGPSASGNGSLDSLVRDPSSPWSSPPDHRTTPNAMTSVAAATSVAASAEAAAADSDLLAALLPSVMCTAGGLLYLPAGPMGRGVAVWDLTSATRTTELHPPPPLHPQTQSPHTHTQPHPHTQQQPLLPYPRAAVRQPLLPYWLVPEAHPGRLLAAAADGPLAVSGCEGGRLCFWRAVERRQLGWADIRGLTGLPVVPAFPQLGAPSSTLRHRLRLAVCAASGLAAVLLASPLSPEVRVYRAAELLGGTPAAAACGGGGARWEEQAGGGGDRRRPVGQLLHVLALPGGAPGDGLALFRGRLVTMAVLCNDVMGARFGGSGGSSVLITVTAAVWRLPGAVLAG</sequence>
<feature type="non-terminal residue" evidence="3">
    <location>
        <position position="1"/>
    </location>
</feature>
<feature type="domain" description="F-box" evidence="2">
    <location>
        <begin position="50"/>
        <end position="90"/>
    </location>
</feature>
<keyword evidence="4" id="KW-1185">Reference proteome</keyword>
<gene>
    <name evidence="3" type="ORF">Agub_g15011</name>
</gene>
<feature type="region of interest" description="Disordered" evidence="1">
    <location>
        <begin position="184"/>
        <end position="221"/>
    </location>
</feature>
<comment type="caution">
    <text evidence="3">The sequence shown here is derived from an EMBL/GenBank/DDBJ whole genome shotgun (WGS) entry which is preliminary data.</text>
</comment>
<dbReference type="InterPro" id="IPR036047">
    <property type="entry name" value="F-box-like_dom_sf"/>
</dbReference>
<dbReference type="AlphaFoldDB" id="A0AAD3E4H0"/>
<dbReference type="Pfam" id="PF12937">
    <property type="entry name" value="F-box-like"/>
    <property type="match status" value="1"/>
</dbReference>
<protein>
    <recommendedName>
        <fullName evidence="2">F-box domain-containing protein</fullName>
    </recommendedName>
</protein>
<proteinExistence type="predicted"/>
<dbReference type="EMBL" id="BMAR01000064">
    <property type="protein sequence ID" value="GFR52437.1"/>
    <property type="molecule type" value="Genomic_DNA"/>
</dbReference>
<evidence type="ECO:0000256" key="1">
    <source>
        <dbReference type="SAM" id="MobiDB-lite"/>
    </source>
</evidence>
<dbReference type="Proteomes" id="UP001054857">
    <property type="component" value="Unassembled WGS sequence"/>
</dbReference>
<feature type="region of interest" description="Disordered" evidence="1">
    <location>
        <begin position="368"/>
        <end position="398"/>
    </location>
</feature>